<gene>
    <name evidence="8" type="ORF">BCR32DRAFT_218921</name>
</gene>
<dbReference type="AlphaFoldDB" id="A0A1Y1XBG1"/>
<dbReference type="OrthoDB" id="277931at2759"/>
<dbReference type="SUPFAM" id="SSF53474">
    <property type="entry name" value="alpha/beta-Hydrolases"/>
    <property type="match status" value="1"/>
</dbReference>
<evidence type="ECO:0000256" key="6">
    <source>
        <dbReference type="SAM" id="MobiDB-lite"/>
    </source>
</evidence>
<feature type="region of interest" description="Disordered" evidence="6">
    <location>
        <begin position="159"/>
        <end position="231"/>
    </location>
</feature>
<feature type="transmembrane region" description="Helical" evidence="7">
    <location>
        <begin position="383"/>
        <end position="405"/>
    </location>
</feature>
<dbReference type="PANTHER" id="PTHR17920">
    <property type="entry name" value="TRANSMEMBRANE AND COILED-COIL DOMAIN-CONTAINING PROTEIN 4 TMCO4"/>
    <property type="match status" value="1"/>
</dbReference>
<dbReference type="InterPro" id="IPR007941">
    <property type="entry name" value="DUF726"/>
</dbReference>
<comment type="similarity">
    <text evidence="2">Belongs to the TMCO4 family.</text>
</comment>
<dbReference type="Pfam" id="PF05277">
    <property type="entry name" value="DUF726"/>
    <property type="match status" value="2"/>
</dbReference>
<name>A0A1Y1XBG1_9FUNG</name>
<feature type="transmembrane region" description="Helical" evidence="7">
    <location>
        <begin position="338"/>
        <end position="363"/>
    </location>
</feature>
<keyword evidence="9" id="KW-1185">Reference proteome</keyword>
<dbReference type="EMBL" id="MCFG01000080">
    <property type="protein sequence ID" value="ORX83100.1"/>
    <property type="molecule type" value="Genomic_DNA"/>
</dbReference>
<feature type="region of interest" description="Disordered" evidence="6">
    <location>
        <begin position="794"/>
        <end position="820"/>
    </location>
</feature>
<sequence length="1172" mass="134113">MESNDDNMKHSPNVASECGSMLSNGETYRTSSQAIGSIQKMFTESQLIGYVGLCYISIMDFKKKNFIDNPNKKLLKKALNSYNEWADMIIKKLFTYLNFPPEHQKLIESLATHGILPEDLASPLITEAESAIEKRKEFEKKKREYIDNDFQKHHEKLNKINEGTETIPEETAVNSENNVEESTIINNDNEDEVSEKKNEYEKVDFHSSHPAPSESTVRPSSPTASSTISELSELRRRNDELQRKYNISLKEMLEVSDIRYIILSHLFLLSIGDGMYDARSRALLKRVANYLQVDDYNLIKIEKEIIFQIKSSQEEADELRRDETSIDNRASEYKKKRWLYMGLASISGGIVIGLTAGLAAPLISTGLGATLSMIHLGVHGATAFLGSTGGIALISSAGTLTGASLTGMKMAKRTRGVSEFEFIQIENWRRKYEEEKNKIEEGKNEEEECKNDVEKEENKSEYSENIKTQEKDESEEIKEQIDDNKKEKKEEKEEIEEKDEKEEKDDEKSSVNNDSESKTLIENNVDKKEEMEEDKPKNHFINILITVSGWNTTIDNNDFFLPWSVLPENVYGDHYCLQWESKELKELGNAINIIASELFGIGMKQLLGATILPVIAAMSLPIWMMKLNYTVDNPWGIGLSKAQKTGLVLADTLIGNYQENRPVTLIGYSLGARVIYYCLRELAEKNMYGIVEDVYIIGTPVMESVKEWEQCCSIVSGRFVNGYITHDWVLGFLYRASSGSFSTVAGLAPIPLDRIENVCLDEIVNGHLEYRRKIPLILKKFGFIVTSDTFETEEESNEKERLSREEGMKMEEEKEKMEKENEKLEMANSLHKTKSMSSDSGNGGFRRFGSWFKSFAPQSPATQKHIKTQEEELLEIEREEALERERLRKEIEEFCKPKEITSTLPKLVVNTNSNNNNSNQILNNEDEEPVITPMEIKSTMPRLVVKLSRENIQNEINKNDDSDAVSFIMEADESDNSTEKELYEVKKIPSNQPTLKIPEEELIDLKQLPSNQPILQVSMRQNRSESFSKRKKNVPTVLTNLKFEEDEASKEKLTAPSSPSYLNELYSQMNESAKITDTNLLFDSHMEGDDDDDDDEYQGNRSSISSLEDEEKKYEVFERARKEREKQKDKEVIEKVKKFRKEHPITPVTPVNENFGEEKTITTVENNENNNM</sequence>
<keyword evidence="4 7" id="KW-1133">Transmembrane helix</keyword>
<feature type="compositionally biased region" description="Basic and acidic residues" evidence="6">
    <location>
        <begin position="515"/>
        <end position="533"/>
    </location>
</feature>
<feature type="compositionally biased region" description="Polar residues" evidence="6">
    <location>
        <begin position="172"/>
        <end position="187"/>
    </location>
</feature>
<evidence type="ECO:0000256" key="4">
    <source>
        <dbReference type="ARBA" id="ARBA00022989"/>
    </source>
</evidence>
<accession>A0A1Y1XBG1</accession>
<evidence type="ECO:0000313" key="9">
    <source>
        <dbReference type="Proteomes" id="UP000193944"/>
    </source>
</evidence>
<feature type="region of interest" description="Disordered" evidence="6">
    <location>
        <begin position="438"/>
        <end position="533"/>
    </location>
</feature>
<comment type="subcellular location">
    <subcellularLocation>
        <location evidence="1">Membrane</location>
        <topology evidence="1">Multi-pass membrane protein</topology>
    </subcellularLocation>
</comment>
<evidence type="ECO:0000256" key="2">
    <source>
        <dbReference type="ARBA" id="ARBA00009824"/>
    </source>
</evidence>
<dbReference type="GO" id="GO:0016020">
    <property type="term" value="C:membrane"/>
    <property type="evidence" value="ECO:0007669"/>
    <property type="project" value="UniProtKB-SubCell"/>
</dbReference>
<feature type="compositionally biased region" description="Basic and acidic residues" evidence="6">
    <location>
        <begin position="450"/>
        <end position="492"/>
    </location>
</feature>
<evidence type="ECO:0000256" key="1">
    <source>
        <dbReference type="ARBA" id="ARBA00004141"/>
    </source>
</evidence>
<feature type="region of interest" description="Disordered" evidence="6">
    <location>
        <begin position="1083"/>
        <end position="1113"/>
    </location>
</feature>
<comment type="caution">
    <text evidence="8">The sequence shown here is derived from an EMBL/GenBank/DDBJ whole genome shotgun (WGS) entry which is preliminary data.</text>
</comment>
<dbReference type="Proteomes" id="UP000193944">
    <property type="component" value="Unassembled WGS sequence"/>
</dbReference>
<keyword evidence="3 7" id="KW-0812">Transmembrane</keyword>
<dbReference type="InterPro" id="IPR029058">
    <property type="entry name" value="AB_hydrolase_fold"/>
</dbReference>
<feature type="compositionally biased region" description="Polar residues" evidence="6">
    <location>
        <begin position="213"/>
        <end position="230"/>
    </location>
</feature>
<feature type="transmembrane region" description="Helical" evidence="7">
    <location>
        <begin position="606"/>
        <end position="624"/>
    </location>
</feature>
<keyword evidence="5 7" id="KW-0472">Membrane</keyword>
<evidence type="ECO:0000256" key="3">
    <source>
        <dbReference type="ARBA" id="ARBA00022692"/>
    </source>
</evidence>
<evidence type="ECO:0000256" key="7">
    <source>
        <dbReference type="SAM" id="Phobius"/>
    </source>
</evidence>
<organism evidence="8 9">
    <name type="scientific">Anaeromyces robustus</name>
    <dbReference type="NCBI Taxonomy" id="1754192"/>
    <lineage>
        <taxon>Eukaryota</taxon>
        <taxon>Fungi</taxon>
        <taxon>Fungi incertae sedis</taxon>
        <taxon>Chytridiomycota</taxon>
        <taxon>Chytridiomycota incertae sedis</taxon>
        <taxon>Neocallimastigomycetes</taxon>
        <taxon>Neocallimastigales</taxon>
        <taxon>Neocallimastigaceae</taxon>
        <taxon>Anaeromyces</taxon>
    </lineage>
</organism>
<reference evidence="8 9" key="1">
    <citation type="submission" date="2016-08" db="EMBL/GenBank/DDBJ databases">
        <title>A Parts List for Fungal Cellulosomes Revealed by Comparative Genomics.</title>
        <authorList>
            <consortium name="DOE Joint Genome Institute"/>
            <person name="Haitjema C.H."/>
            <person name="Gilmore S.P."/>
            <person name="Henske J.K."/>
            <person name="Solomon K.V."/>
            <person name="De Groot R."/>
            <person name="Kuo A."/>
            <person name="Mondo S.J."/>
            <person name="Salamov A.A."/>
            <person name="Labutti K."/>
            <person name="Zhao Z."/>
            <person name="Chiniquy J."/>
            <person name="Barry K."/>
            <person name="Brewer H.M."/>
            <person name="Purvine S.O."/>
            <person name="Wright A.T."/>
            <person name="Boxma B."/>
            <person name="Van Alen T."/>
            <person name="Hackstein J.H."/>
            <person name="Baker S.E."/>
            <person name="Grigoriev I.V."/>
            <person name="O'Malley M.A."/>
        </authorList>
    </citation>
    <scope>NUCLEOTIDE SEQUENCE [LARGE SCALE GENOMIC DNA]</scope>
    <source>
        <strain evidence="8 9">S4</strain>
    </source>
</reference>
<evidence type="ECO:0000313" key="8">
    <source>
        <dbReference type="EMBL" id="ORX83100.1"/>
    </source>
</evidence>
<feature type="compositionally biased region" description="Acidic residues" evidence="6">
    <location>
        <begin position="493"/>
        <end position="505"/>
    </location>
</feature>
<protein>
    <submittedName>
        <fullName evidence="8">DUF726-domain-containing protein</fullName>
    </submittedName>
</protein>
<reference evidence="8 9" key="2">
    <citation type="submission" date="2016-08" db="EMBL/GenBank/DDBJ databases">
        <title>Pervasive Adenine N6-methylation of Active Genes in Fungi.</title>
        <authorList>
            <consortium name="DOE Joint Genome Institute"/>
            <person name="Mondo S.J."/>
            <person name="Dannebaum R.O."/>
            <person name="Kuo R.C."/>
            <person name="Labutti K."/>
            <person name="Haridas S."/>
            <person name="Kuo A."/>
            <person name="Salamov A."/>
            <person name="Ahrendt S.R."/>
            <person name="Lipzen A."/>
            <person name="Sullivan W."/>
            <person name="Andreopoulos W.B."/>
            <person name="Clum A."/>
            <person name="Lindquist E."/>
            <person name="Daum C."/>
            <person name="Ramamoorthy G.K."/>
            <person name="Gryganskyi A."/>
            <person name="Culley D."/>
            <person name="Magnuson J.K."/>
            <person name="James T.Y."/>
            <person name="O'Malley M.A."/>
            <person name="Stajich J.E."/>
            <person name="Spatafora J.W."/>
            <person name="Visel A."/>
            <person name="Grigoriev I.V."/>
        </authorList>
    </citation>
    <scope>NUCLEOTIDE SEQUENCE [LARGE SCALE GENOMIC DNA]</scope>
    <source>
        <strain evidence="8 9">S4</strain>
    </source>
</reference>
<feature type="compositionally biased region" description="Basic and acidic residues" evidence="6">
    <location>
        <begin position="194"/>
        <end position="207"/>
    </location>
</feature>
<feature type="compositionally biased region" description="Basic and acidic residues" evidence="6">
    <location>
        <begin position="798"/>
        <end position="820"/>
    </location>
</feature>
<evidence type="ECO:0000256" key="5">
    <source>
        <dbReference type="ARBA" id="ARBA00023136"/>
    </source>
</evidence>
<proteinExistence type="inferred from homology"/>
<dbReference type="PANTHER" id="PTHR17920:SF3">
    <property type="entry name" value="TRANSMEMBRANE AND COILED-COIL DOMAIN-CONTAINING PROTEIN 4"/>
    <property type="match status" value="1"/>
</dbReference>
<feature type="region of interest" description="Disordered" evidence="6">
    <location>
        <begin position="1144"/>
        <end position="1172"/>
    </location>
</feature>
<feature type="compositionally biased region" description="Acidic residues" evidence="6">
    <location>
        <begin position="1088"/>
        <end position="1097"/>
    </location>
</feature>